<dbReference type="OrthoDB" id="385235at2759"/>
<proteinExistence type="predicted"/>
<comment type="caution">
    <text evidence="2">The sequence shown here is derived from an EMBL/GenBank/DDBJ whole genome shotgun (WGS) entry which is preliminary data.</text>
</comment>
<dbReference type="Pfam" id="PF08373">
    <property type="entry name" value="RAP"/>
    <property type="match status" value="1"/>
</dbReference>
<dbReference type="PROSITE" id="PS51286">
    <property type="entry name" value="RAP"/>
    <property type="match status" value="1"/>
</dbReference>
<name>A0A2T7PV02_POMCA</name>
<dbReference type="EMBL" id="PZQS01000002">
    <property type="protein sequence ID" value="PVD37255.1"/>
    <property type="molecule type" value="Genomic_DNA"/>
</dbReference>
<evidence type="ECO:0000313" key="3">
    <source>
        <dbReference type="Proteomes" id="UP000245119"/>
    </source>
</evidence>
<keyword evidence="3" id="KW-1185">Reference proteome</keyword>
<organism evidence="2 3">
    <name type="scientific">Pomacea canaliculata</name>
    <name type="common">Golden apple snail</name>
    <dbReference type="NCBI Taxonomy" id="400727"/>
    <lineage>
        <taxon>Eukaryota</taxon>
        <taxon>Metazoa</taxon>
        <taxon>Spiralia</taxon>
        <taxon>Lophotrochozoa</taxon>
        <taxon>Mollusca</taxon>
        <taxon>Gastropoda</taxon>
        <taxon>Caenogastropoda</taxon>
        <taxon>Architaenioglossa</taxon>
        <taxon>Ampullarioidea</taxon>
        <taxon>Ampullariidae</taxon>
        <taxon>Pomacea</taxon>
    </lineage>
</organism>
<evidence type="ECO:0000313" key="2">
    <source>
        <dbReference type="EMBL" id="PVD37255.1"/>
    </source>
</evidence>
<dbReference type="Proteomes" id="UP000245119">
    <property type="component" value="Linkage Group LG2"/>
</dbReference>
<dbReference type="AlphaFoldDB" id="A0A2T7PV02"/>
<protein>
    <recommendedName>
        <fullName evidence="1">RAP domain-containing protein</fullName>
    </recommendedName>
</protein>
<dbReference type="STRING" id="400727.A0A2T7PV02"/>
<feature type="domain" description="RAP" evidence="1">
    <location>
        <begin position="251"/>
        <end position="289"/>
    </location>
</feature>
<sequence>MEDGDQELVDCIWAYINQQVTDISEDDIPIVLSSLPPTHKFLLPLFGKPFHKTWWKLNSTEIVMCLDNLVKLNTLQVSIMRDIGSWLFLNIHEVKEQEVSQCIRAFHHFNFYDGNLMSALERYIPAKNKQLHAELPAVVAEYCRSRRYFSPAILDAIAVHFCAKGENYQSSEVFLALRVFASPQGHKAGMWLEMLQTAVRLDVKGFRLPYLFKLHTKQMLKDAEIIVTAKGVPIPVSSEDEHLFRSEDKRVAILITTADDVCLNTNHMLGKFSMRQRHLKKMGYTVIEV</sequence>
<evidence type="ECO:0000259" key="1">
    <source>
        <dbReference type="PROSITE" id="PS51286"/>
    </source>
</evidence>
<dbReference type="InterPro" id="IPR013584">
    <property type="entry name" value="RAP"/>
</dbReference>
<accession>A0A2T7PV02</accession>
<gene>
    <name evidence="2" type="ORF">C0Q70_04252</name>
</gene>
<reference evidence="2 3" key="1">
    <citation type="submission" date="2018-04" db="EMBL/GenBank/DDBJ databases">
        <title>The genome of golden apple snail Pomacea canaliculata provides insight into stress tolerance and invasive adaptation.</title>
        <authorList>
            <person name="Liu C."/>
            <person name="Liu B."/>
            <person name="Ren Y."/>
            <person name="Zhang Y."/>
            <person name="Wang H."/>
            <person name="Li S."/>
            <person name="Jiang F."/>
            <person name="Yin L."/>
            <person name="Zhang G."/>
            <person name="Qian W."/>
            <person name="Fan W."/>
        </authorList>
    </citation>
    <scope>NUCLEOTIDE SEQUENCE [LARGE SCALE GENOMIC DNA]</scope>
    <source>
        <strain evidence="2">SZHN2017</strain>
        <tissue evidence="2">Muscle</tissue>
    </source>
</reference>